<dbReference type="EMBL" id="QRHA01000013">
    <property type="protein sequence ID" value="RDV24209.1"/>
    <property type="molecule type" value="Genomic_DNA"/>
</dbReference>
<sequence>MPIQEVTDKVELDNIVPYFQPIIDLHQSRVWRYECLARLVAGKNQTFLPNDFLYLIERHNHVQRLAETMFIQSANYFHNKSVAWNINLNAADIVNEPLINFIFDQLKHYPNPSRVSAEISATTAMQHFDDVQAFVERGLQHGLGVFIDSVGSSPVNTKKLLTLPIRGLKLAGGLIREYKHQAVVREFVDHLCKRAQARSLSLIAEHIEDQTLLDTVHKLPIRYAQGYVFSQPLPQAFSNPYR</sequence>
<dbReference type="Gene3D" id="3.20.20.450">
    <property type="entry name" value="EAL domain"/>
    <property type="match status" value="1"/>
</dbReference>
<gene>
    <name evidence="2" type="ORF">DXV75_15395</name>
</gene>
<name>A0A3D8M3D8_9ALTE</name>
<organism evidence="2 3">
    <name type="scientific">Alteromonas aestuariivivens</name>
    <dbReference type="NCBI Taxonomy" id="1938339"/>
    <lineage>
        <taxon>Bacteria</taxon>
        <taxon>Pseudomonadati</taxon>
        <taxon>Pseudomonadota</taxon>
        <taxon>Gammaproteobacteria</taxon>
        <taxon>Alteromonadales</taxon>
        <taxon>Alteromonadaceae</taxon>
        <taxon>Alteromonas/Salinimonas group</taxon>
        <taxon>Alteromonas</taxon>
    </lineage>
</organism>
<comment type="caution">
    <text evidence="2">The sequence shown here is derived from an EMBL/GenBank/DDBJ whole genome shotgun (WGS) entry which is preliminary data.</text>
</comment>
<evidence type="ECO:0000313" key="3">
    <source>
        <dbReference type="Proteomes" id="UP000256561"/>
    </source>
</evidence>
<keyword evidence="3" id="KW-1185">Reference proteome</keyword>
<dbReference type="SMART" id="SM00052">
    <property type="entry name" value="EAL"/>
    <property type="match status" value="1"/>
</dbReference>
<dbReference type="PROSITE" id="PS50883">
    <property type="entry name" value="EAL"/>
    <property type="match status" value="1"/>
</dbReference>
<protein>
    <submittedName>
        <fullName evidence="2">EAL domain-containing protein</fullName>
    </submittedName>
</protein>
<accession>A0A3D8M3D8</accession>
<dbReference type="CDD" id="cd01948">
    <property type="entry name" value="EAL"/>
    <property type="match status" value="1"/>
</dbReference>
<dbReference type="PANTHER" id="PTHR33121">
    <property type="entry name" value="CYCLIC DI-GMP PHOSPHODIESTERASE PDEF"/>
    <property type="match status" value="1"/>
</dbReference>
<evidence type="ECO:0000313" key="2">
    <source>
        <dbReference type="EMBL" id="RDV24209.1"/>
    </source>
</evidence>
<dbReference type="RefSeq" id="WP_115594314.1">
    <property type="nucleotide sequence ID" value="NZ_QRHA01000013.1"/>
</dbReference>
<feature type="domain" description="EAL" evidence="1">
    <location>
        <begin position="1"/>
        <end position="242"/>
    </location>
</feature>
<dbReference type="InterPro" id="IPR001633">
    <property type="entry name" value="EAL_dom"/>
</dbReference>
<evidence type="ECO:0000259" key="1">
    <source>
        <dbReference type="PROSITE" id="PS50883"/>
    </source>
</evidence>
<proteinExistence type="predicted"/>
<dbReference type="OrthoDB" id="5894408at2"/>
<dbReference type="Proteomes" id="UP000256561">
    <property type="component" value="Unassembled WGS sequence"/>
</dbReference>
<reference evidence="3" key="1">
    <citation type="submission" date="2018-08" db="EMBL/GenBank/DDBJ databases">
        <authorList>
            <person name="Zhang J."/>
            <person name="Du Z.-J."/>
        </authorList>
    </citation>
    <scope>NUCLEOTIDE SEQUENCE [LARGE SCALE GENOMIC DNA]</scope>
    <source>
        <strain evidence="3">KCTC 52655</strain>
    </source>
</reference>
<dbReference type="SUPFAM" id="SSF141868">
    <property type="entry name" value="EAL domain-like"/>
    <property type="match status" value="1"/>
</dbReference>
<dbReference type="GO" id="GO:0071111">
    <property type="term" value="F:cyclic-guanylate-specific phosphodiesterase activity"/>
    <property type="evidence" value="ECO:0007669"/>
    <property type="project" value="InterPro"/>
</dbReference>
<dbReference type="InterPro" id="IPR035919">
    <property type="entry name" value="EAL_sf"/>
</dbReference>
<dbReference type="InterPro" id="IPR050706">
    <property type="entry name" value="Cyclic-di-GMP_PDE-like"/>
</dbReference>
<dbReference type="Pfam" id="PF00563">
    <property type="entry name" value="EAL"/>
    <property type="match status" value="1"/>
</dbReference>
<dbReference type="PANTHER" id="PTHR33121:SF71">
    <property type="entry name" value="OXYGEN SENSOR PROTEIN DOSP"/>
    <property type="match status" value="1"/>
</dbReference>
<dbReference type="AlphaFoldDB" id="A0A3D8M3D8"/>